<dbReference type="RefSeq" id="XP_040722986.1">
    <property type="nucleotide sequence ID" value="XM_040866121.1"/>
</dbReference>
<dbReference type="GeneID" id="63782720"/>
<evidence type="ECO:0000313" key="3">
    <source>
        <dbReference type="Proteomes" id="UP000193685"/>
    </source>
</evidence>
<feature type="region of interest" description="Disordered" evidence="1">
    <location>
        <begin position="1"/>
        <end position="46"/>
    </location>
</feature>
<feature type="compositionally biased region" description="Polar residues" evidence="1">
    <location>
        <begin position="19"/>
        <end position="29"/>
    </location>
</feature>
<gene>
    <name evidence="2" type="ORF">BCR37DRAFT_153585</name>
</gene>
<sequence length="289" mass="31184">MDSFRVPLSPKKGALAKHNVQQTAPTSPSKHALSSRSASPKKPKAQVFIDSPAVKLSYDQPAVSSIHGSSPRLGSSPLKRPHTHAFLSTPTYQSPGTLLMREGRTSPRKRPTPLASLTERSRLSVSPTTITSHSLLSPPAAPPISPSPLKQGTPTATDAERSVLRTMMDSAITPTEQATLPMHPYKQGQGNNTLVALLTPPRPCLPFASSTTRPDSVQSAPGRLASRRQVTTGHLTVLRDPTSYEAIVDQTFEQGVDVNKENEGHRRPLHRYKLRSVDPVIGQSNSISI</sequence>
<dbReference type="Proteomes" id="UP000193685">
    <property type="component" value="Unassembled WGS sequence"/>
</dbReference>
<protein>
    <submittedName>
        <fullName evidence="2">Uncharacterized protein</fullName>
    </submittedName>
</protein>
<feature type="region of interest" description="Disordered" evidence="1">
    <location>
        <begin position="61"/>
        <end position="157"/>
    </location>
</feature>
<accession>A0A1Y2F323</accession>
<name>A0A1Y2F323_PROLT</name>
<dbReference type="EMBL" id="MCFI01000020">
    <property type="protein sequence ID" value="ORY77365.1"/>
    <property type="molecule type" value="Genomic_DNA"/>
</dbReference>
<keyword evidence="3" id="KW-1185">Reference proteome</keyword>
<dbReference type="AlphaFoldDB" id="A0A1Y2F323"/>
<reference evidence="2 3" key="1">
    <citation type="submission" date="2016-07" db="EMBL/GenBank/DDBJ databases">
        <title>Pervasive Adenine N6-methylation of Active Genes in Fungi.</title>
        <authorList>
            <consortium name="DOE Joint Genome Institute"/>
            <person name="Mondo S.J."/>
            <person name="Dannebaum R.O."/>
            <person name="Kuo R.C."/>
            <person name="Labutti K."/>
            <person name="Haridas S."/>
            <person name="Kuo A."/>
            <person name="Salamov A."/>
            <person name="Ahrendt S.R."/>
            <person name="Lipzen A."/>
            <person name="Sullivan W."/>
            <person name="Andreopoulos W.B."/>
            <person name="Clum A."/>
            <person name="Lindquist E."/>
            <person name="Daum C."/>
            <person name="Ramamoorthy G.K."/>
            <person name="Gryganskyi A."/>
            <person name="Culley D."/>
            <person name="Magnuson J.K."/>
            <person name="James T.Y."/>
            <person name="O'Malley M.A."/>
            <person name="Stajich J.E."/>
            <person name="Spatafora J.W."/>
            <person name="Visel A."/>
            <person name="Grigoriev I.V."/>
        </authorList>
    </citation>
    <scope>NUCLEOTIDE SEQUENCE [LARGE SCALE GENOMIC DNA]</scope>
    <source>
        <strain evidence="2 3">12-1054</strain>
    </source>
</reference>
<proteinExistence type="predicted"/>
<evidence type="ECO:0000256" key="1">
    <source>
        <dbReference type="SAM" id="MobiDB-lite"/>
    </source>
</evidence>
<feature type="compositionally biased region" description="Polar residues" evidence="1">
    <location>
        <begin position="123"/>
        <end position="133"/>
    </location>
</feature>
<organism evidence="2 3">
    <name type="scientific">Protomyces lactucae-debilis</name>
    <dbReference type="NCBI Taxonomy" id="2754530"/>
    <lineage>
        <taxon>Eukaryota</taxon>
        <taxon>Fungi</taxon>
        <taxon>Dikarya</taxon>
        <taxon>Ascomycota</taxon>
        <taxon>Taphrinomycotina</taxon>
        <taxon>Taphrinomycetes</taxon>
        <taxon>Taphrinales</taxon>
        <taxon>Protomycetaceae</taxon>
        <taxon>Protomyces</taxon>
    </lineage>
</organism>
<feature type="compositionally biased region" description="Polar residues" evidence="1">
    <location>
        <begin position="86"/>
        <end position="96"/>
    </location>
</feature>
<comment type="caution">
    <text evidence="2">The sequence shown here is derived from an EMBL/GenBank/DDBJ whole genome shotgun (WGS) entry which is preliminary data.</text>
</comment>
<evidence type="ECO:0000313" key="2">
    <source>
        <dbReference type="EMBL" id="ORY77365.1"/>
    </source>
</evidence>